<dbReference type="AlphaFoldDB" id="A0AAQ4E6V6"/>
<feature type="compositionally biased region" description="Basic and acidic residues" evidence="1">
    <location>
        <begin position="1"/>
        <end position="17"/>
    </location>
</feature>
<organism evidence="2 3">
    <name type="scientific">Amblyomma americanum</name>
    <name type="common">Lone star tick</name>
    <dbReference type="NCBI Taxonomy" id="6943"/>
    <lineage>
        <taxon>Eukaryota</taxon>
        <taxon>Metazoa</taxon>
        <taxon>Ecdysozoa</taxon>
        <taxon>Arthropoda</taxon>
        <taxon>Chelicerata</taxon>
        <taxon>Arachnida</taxon>
        <taxon>Acari</taxon>
        <taxon>Parasitiformes</taxon>
        <taxon>Ixodida</taxon>
        <taxon>Ixodoidea</taxon>
        <taxon>Ixodidae</taxon>
        <taxon>Amblyomminae</taxon>
        <taxon>Amblyomma</taxon>
    </lineage>
</organism>
<evidence type="ECO:0000256" key="1">
    <source>
        <dbReference type="SAM" id="MobiDB-lite"/>
    </source>
</evidence>
<accession>A0AAQ4E6V6</accession>
<gene>
    <name evidence="2" type="ORF">V5799_013102</name>
</gene>
<keyword evidence="3" id="KW-1185">Reference proteome</keyword>
<feature type="compositionally biased region" description="Basic and acidic residues" evidence="1">
    <location>
        <begin position="113"/>
        <end position="127"/>
    </location>
</feature>
<name>A0AAQ4E6V6_AMBAM</name>
<feature type="compositionally biased region" description="Low complexity" evidence="1">
    <location>
        <begin position="23"/>
        <end position="35"/>
    </location>
</feature>
<protein>
    <submittedName>
        <fullName evidence="2">Uncharacterized protein</fullName>
    </submittedName>
</protein>
<evidence type="ECO:0000313" key="2">
    <source>
        <dbReference type="EMBL" id="KAK8770436.1"/>
    </source>
</evidence>
<feature type="region of interest" description="Disordered" evidence="1">
    <location>
        <begin position="1"/>
        <end position="127"/>
    </location>
</feature>
<feature type="compositionally biased region" description="Polar residues" evidence="1">
    <location>
        <begin position="64"/>
        <end position="73"/>
    </location>
</feature>
<sequence>MPCWRPPERKPFCERLPPEAPPSLSSQIRSTASSSTWDENLYDDVEVPSPKQSTMYVQDKEGLTQISYESTPGHNEVEATTSRDKKRHSTSHGTAPADDRPNQAASYRSPPNPEEHIYEDVDNVQKK</sequence>
<dbReference type="EMBL" id="JARKHS020021154">
    <property type="protein sequence ID" value="KAK8770436.1"/>
    <property type="molecule type" value="Genomic_DNA"/>
</dbReference>
<evidence type="ECO:0000313" key="3">
    <source>
        <dbReference type="Proteomes" id="UP001321473"/>
    </source>
</evidence>
<reference evidence="2 3" key="1">
    <citation type="journal article" date="2023" name="Arcadia Sci">
        <title>De novo assembly of a long-read Amblyomma americanum tick genome.</title>
        <authorList>
            <person name="Chou S."/>
            <person name="Poskanzer K.E."/>
            <person name="Rollins M."/>
            <person name="Thuy-Boun P.S."/>
        </authorList>
    </citation>
    <scope>NUCLEOTIDE SEQUENCE [LARGE SCALE GENOMIC DNA]</scope>
    <source>
        <strain evidence="2">F_SG_1</strain>
        <tissue evidence="2">Salivary glands</tissue>
    </source>
</reference>
<dbReference type="Proteomes" id="UP001321473">
    <property type="component" value="Unassembled WGS sequence"/>
</dbReference>
<comment type="caution">
    <text evidence="2">The sequence shown here is derived from an EMBL/GenBank/DDBJ whole genome shotgun (WGS) entry which is preliminary data.</text>
</comment>
<proteinExistence type="predicted"/>